<evidence type="ECO:0000313" key="7">
    <source>
        <dbReference type="Proteomes" id="UP001249851"/>
    </source>
</evidence>
<evidence type="ECO:0000313" key="6">
    <source>
        <dbReference type="EMBL" id="KAK2566603.1"/>
    </source>
</evidence>
<proteinExistence type="predicted"/>
<dbReference type="InterPro" id="IPR009030">
    <property type="entry name" value="Growth_fac_rcpt_cys_sf"/>
</dbReference>
<feature type="region of interest" description="Disordered" evidence="3">
    <location>
        <begin position="7065"/>
        <end position="7101"/>
    </location>
</feature>
<comment type="caution">
    <text evidence="6">The sequence shown here is derived from an EMBL/GenBank/DDBJ whole genome shotgun (WGS) entry which is preliminary data.</text>
</comment>
<dbReference type="InterPro" id="IPR000571">
    <property type="entry name" value="Znf_CCCH"/>
</dbReference>
<dbReference type="SUPFAM" id="SSF57184">
    <property type="entry name" value="Growth factor receptor domain"/>
    <property type="match status" value="14"/>
</dbReference>
<dbReference type="PROSITE" id="PS50103">
    <property type="entry name" value="ZF_C3H1"/>
    <property type="match status" value="1"/>
</dbReference>
<reference evidence="6" key="1">
    <citation type="journal article" date="2023" name="G3 (Bethesda)">
        <title>Whole genome assembly and annotation of the endangered Caribbean coral Acropora cervicornis.</title>
        <authorList>
            <person name="Selwyn J.D."/>
            <person name="Vollmer S.V."/>
        </authorList>
    </citation>
    <scope>NUCLEOTIDE SEQUENCE</scope>
    <source>
        <strain evidence="6">K2</strain>
    </source>
</reference>
<evidence type="ECO:0000256" key="2">
    <source>
        <dbReference type="SAM" id="Coils"/>
    </source>
</evidence>
<feature type="domain" description="C3H1-type" evidence="5">
    <location>
        <begin position="2820"/>
        <end position="2850"/>
    </location>
</feature>
<feature type="compositionally biased region" description="Basic residues" evidence="3">
    <location>
        <begin position="6523"/>
        <end position="6532"/>
    </location>
</feature>
<feature type="coiled-coil region" evidence="2">
    <location>
        <begin position="5857"/>
        <end position="5947"/>
    </location>
</feature>
<keyword evidence="4" id="KW-0472">Membrane</keyword>
<feature type="compositionally biased region" description="Basic and acidic residues" evidence="3">
    <location>
        <begin position="7065"/>
        <end position="7086"/>
    </location>
</feature>
<feature type="compositionally biased region" description="Basic and acidic residues" evidence="3">
    <location>
        <begin position="6542"/>
        <end position="6553"/>
    </location>
</feature>
<evidence type="ECO:0000256" key="3">
    <source>
        <dbReference type="SAM" id="MobiDB-lite"/>
    </source>
</evidence>
<feature type="compositionally biased region" description="Basic and acidic residues" evidence="3">
    <location>
        <begin position="6025"/>
        <end position="6034"/>
    </location>
</feature>
<name>A0AAD9QSK2_ACRCE</name>
<protein>
    <submittedName>
        <fullName evidence="6">Golgin subfamily A member 4</fullName>
    </submittedName>
</protein>
<feature type="region of interest" description="Disordered" evidence="3">
    <location>
        <begin position="6183"/>
        <end position="6204"/>
    </location>
</feature>
<keyword evidence="1" id="KW-0863">Zinc-finger</keyword>
<evidence type="ECO:0000259" key="5">
    <source>
        <dbReference type="PROSITE" id="PS50103"/>
    </source>
</evidence>
<keyword evidence="2" id="KW-0175">Coiled coil</keyword>
<dbReference type="SMART" id="SM01411">
    <property type="entry name" value="Ephrin_rec_like"/>
    <property type="match status" value="74"/>
</dbReference>
<sequence>MVHTRKDKTQLEQDLIGTSVSSALTSWLYCLNVLFVLIVITVFQQACIPCPAGSFCPNITSSPISCQDGSYSLGFATVCIDCPSGHFCDTSRKNSVPQPCPAGKYSNKSATDCTECSAGYACKGSDISPTPPSGLCSIGYYCPDGLQELACPSGTFGNTTGASTQDKGCPVCPAGYFCPAGTRGYPTHRLKCPPGHYCVEGTRTQFQQPCNAGTFNKEVGLERQDQCLDCLPGFYCPAGDQYGDRLCPAGHYCPDKTGSANEHPCVPGTYTEEQGAQSQLDCKDCPPGYYCVSGTQEPVACPKGTFNALIRRESLGDCRSCISGMACPHAGLTWPPVKCDAGYYCPAGSSLPNETIHACPAGTYTDRHDLTHDRECTSCPERQSCEAGTGGKQKPPQECAKGHYCPLETQSPTQFPCIAGSWTNLTNLKSQEECYECPKGWFCLTASTAPTDLCFTGHYCPPGTKRGNEFPCPAGTYNNRTGLERVHDCVPCITGHYCPQGTTNPLKCPRGTFNDVLGAKNILDGCKQCVAGYYCPNLANFELTACELGNYSAPGAFECTVCEAGHYCDSRTTSRSEMLSTKICPAGTHCPPGEKQKPDLVTHACIKGHYCLRGDENPYPIKCPNGTFGPLTGRKLVSECLKCTEGHYCEPEGLEKEADRCPPGYYCPEGTGYRFSHPCPVGFYRNLSAAVSVQDCSVCFSGHFCDELGLGNPKVCPKGFFCPTGTTIPQPCPSGFYGNSSGVKRSVECTPCPAGEYCAGYGLTEPSGPCDAGFYCSGRAYTSAPPEGSPTGGLCPPGGYCPQGAKVPEPCPVGKYSGTKGNKEPDDCVTCDPGFYCAGDTNPKPTGPCSPGHYCTGGASTPIQFTTPKGHFSSSAASSPVECPVGTYQETDRAERCTNCTEKNFCDKMGLVLPQTCISGHYCPPNSIKPTACPPGTFNPNFGSPTIEFCGPCDAGSFCKQPGLNATEGKCFAGYYCTGGSPSPTPNIGSLVPNATYGGICPAGFFCPIGTVRPFQFPCKNGTYSNRTGLARQDQCIDCDPGRSCSGEGLTEPNGVCRAGYYCINAATTPLPLDGITGNICPAGFHCPTGSGTFKQCIAGTYSNVTGLEACLKCPERFFCEGAEGDSKRPISCPRGHYCPAGTGKSPQKCPIGTYNPELELAREDECLSCPPGKYCAGSGISSFPSSQSGNCDPGFFCRLGVNTPRPSQNFTGIGGVCPPGAYCLEGTSDPIGCPNGTFSNVSQLEDATQCTPCSDGHYCEQSNLTAPTGKCAPGFFCRRGSNTARPTILSAIGGPCPKGHFCELGTAYPRGCRRGTYNPNEGEAACFVCPAGYFCPENSTSFEPYPCPKGHYCPNGTEYAAQFPCSKGFYNGFEKGLSIADCTPCPGGQFCNDSRLSAPSGPCAPGFFCVNAAWSDKPQDYDNFTSGDCLCPANSTGGECQEGFFCPMGSHEPTPCTGGYYCEGKGKDSVTAQCDPGWFCTSGANVPRPSDGITGNICPPGRYCPRGTKVPFLCPIGTFSNNTGNSQKGHCTNCTRGSYCQTKGLTEPTGLCPAKFFCPTGESNDRLHPCTTGHYCPEGTPAPVKCPSGTYQDETQQEDCKTCPAGYYCDTKDDLSNFVNFLCPNGFYCPNGTRFATEFGCPNGTHGNGSQLFHPDQCVKCPPGKYCLGSSPTFTGDCQEGYYCRLGSHTPTPVDGVTGEECPVGHFCVKGTVAPESCPPGTFSNSLGLTNIYSCINCTPGLFCNGSALTAPSGECSPRYYCTGRAENPAPQDGITGGNCTPGHFCPGKTPNPIPCEDGTYMKDPLADVCLDCPAGFFCVNDKSQDPEPCPQGFYCPVKTGFNWKPCPKGTYGDRPGLSNVTSCRPCDSGKFCAHENATSISGVCSAGYFCRHSAESATPSASAHSGPCPEGHYCPAGTGEPEKCPRGTFSNVQLLEDAKECQRCTEGHYCGELGLRNVSGPCDPGFFCLKGSNIPNPSNVTATGGPCPIGHFCPAGTSYPLGCRPGTYNDRTGQSNCTACCAGYYCPSNSTSCVLECPEGHYCPIGTEAAFDNPCPKGYYNNKTRRQSLSDCMACVPGKFCDKAGLENPTGDCAGGWYCIRGAWSEKPTDVGVVGYCNSTNRTGCFCPNTTTGGVCQPGFFCPKGSREPIPCLKGHYCNIPELSNVSGPCDAGYFCKEGATIPNPTDNITGGICPRGHYCPIGAYDPQKCPKGSFSNSTGNQNISSCQPCTPGFFCGSRGLELPSGKCDSGYFCPGGQKASSPVEYSCTPGHHCPVGSAYQVPCGNGTYQDEFQQGTCKICLQGYYCDGTILNATHCSHGVQFPTPCIKGHFCPSGTKFAREHKCPAGTFNNRTHGESINDCTDCPPGKHCEGEGNEVWTNDCTEGFHCIGRADNPSPNDGVTGVICPFGHYCPAGTTVAIPCVKGTYGPTQQLASQGDCKGCDPGEFCAVDGLNQTSGNCSAGYFCKENASVSEPTDGVSGNVCWIGHFCPEGTASPLTCAPGTYMNHTQAAVCYTCPPGHYCIDQVSPEPCPAGWYCPLGTGHDWQPCPRGTYSPVEFLSREEQCKPCEPGQFCAFLNSTSTTGECDAGFFCHNGSDQQQPSGGNRGDAGICPSGRYCPKGDPLAPILCPAGHYNNRTHATSLADCKKCPGGQYCEESGLSWPSGPCDAGYYCIQNSDSRRPNLSDSGGPCPPGHFCPVGSPYPIACKGGEYNSRWTQSQCLVCPPGYFCPNASTNFTECPKGFYCPNGSASSTPCPKGSFKNVTLGDKVDDCTICPAGQYCQFSGLPEPSGLCAGGWFCTGGSWQRMPLSTSDIANGTSVCPLIGEIGGFCKKGTFCPSGSHEPLPCTPGYYCEEDKLDKESGVCTAGYYCNGSTIFSHPINQTTGDRCPKGHYCPTKSSYPTPCLPGTYADTEFNQFKNNCKPCIPGMFCPTYGLDYPSGNCSEGFYCPAGETQQSPPDKECQPGHFCPERSGLHNPCPAGTYQPYSRKGFCYTCPAGSYCDPNEARQNLSCLGNDSCGVIFPSDCPAGYFCPNGTKWANQFPCPVGTFSNVTKLMEEAQCTQCTKGHYCHKSGITSPTDECHAGYYCVEGSSQPTPNDTIKGAPCPPGFYCVQGSHKPEPCPIGTYGPRYRLQKLLDCVDCNGGKYCGGQGLAAPNGSCDPGFFCSVRAIKPNPFDAGQGGGICPTGHYCPRETTAPFKCPPGTFNNETHATEPSFCAPCTPGYFCEGYGNTYPDGLCDQGWYCTRGAYASRPVPEANSVFNNSNDFTCPIYSVNFTGGICPAGHFCPTGSSEPKSCLPGTYCNQTGLANPEGNCTAGYYCNGGNTVPNPRLCKAGYYCPEGVQEEIPCPVGTYSPDEGRSKVEDCLPCTAGFYCPLLGATEVLFQCLQGFYCPSGSKHNATVICPKGTSCPSGSGLPKNCSAGEYQDEVGQFKCKLCPAGHFCNPFANVTGVCESYENRTGVIYPTRCTAGNYCPIGTKTERQFPCPVGTFSNKTGLEKYSDCTPCPPRQFCGSTGLVKPSGLCGAGYFCVNGSRTLTPTDGVTGDLCKPGQYCPEGSSEGIGCPAGTFYNDSGLQNETGCLPCLAGYYCDGTGNIIPSKKCREGFWCRGGSPEEMPIDQLYGTDCPNGSYCPTGTPSPVQCPKGTYQPFRRKIQVEDCVACDAGTFCDNTGLSNVSGNCQGGFFCNNSAIQKNPQDGVTGNICPVGSFCVEGSSKPQSCQDRTFMNHTGASSCYICPAGYQCIRAVLPDPCPAGFYCPEGTGYDTQPCPVGTIGNRTALANESECTQCPGGFYCETAGRATATGKCQEGFYCTSGVNVSAPDQHYTGIGGICRVGHECPEGSSTPHPCEPGYYAAVTGLAACDVCPAGKYCNGGTVTPASCPEGHFCPSGTEFSTQHPCRPGTYNNVTDQTSESACKLCDPGKYCEGFGRIWPNGLCDEGFYCSGGSWSKRPGDIGVANYDNATSPADSCYRSFECVCPAWNKTTGDICPAGHFCPQGSSRPLPCTLGQFCPHVAMAAPQGNCSEGYYCNDSSTVPDQFGCPVGHYCPSGTGIPFPCPSGKFSDTSKNTKLENCRDCTPGSYCAGTGNSAPTEQCAARFYCPGGQSTATPTDHPCTPGHFCKRGTPQPVRCENGTFQNERGKSFCKTCPEGHYCDATNAAVVNATLCPQGHYCPGGTGDYRMFPCPERTYNDRLGLSHIGSCSGCPRGQYCERVGLVSPSGPCYGGYYCTVRSKSPAPEKDLLAKNFSDYVNFRFPYLNDACPPGYFCPSGSDPEPCPSGTFHNEGRISNKSQCVPCPRGRYCNGSGTLNGTAPPCYAGFICTGGSSTPTPTHPSVGFICPKGFFCPAGSLTALGCVPGTYQPNEGQGSCVPCGAGKMCLYYNMSVAEPCQAGYYCPNGTRVPCPAGTYGNRTGLSSVDLCNDCPSGSYCEDTAQTTPTGPCAAGWYCAGRATNATPLAVPEYPENGPCPTGYYCLQGTKAPTACPPGTFRNTTGARSESECLDCSPGSFCEGYGNSFVTGPCSPGYYCPQGSRANVSKPSAFLCPKAHFCPEGSADPKECEPGYNQNNAGQASCDPCPAGYYCQSKTSNPVKCPPRHYCPAATTTPITCPNGTYTNESVTGLASADQCIPCITGSYCRLGRVIGPCHGGYYCKSRSPDPNPTGIWNGIDASIAISPCPNNVTGNYSKDACSNCRTGKFCLLSYWHPVEAGPCQEGYYCPNGTLLPIPCPDNTMKNYTGGYGHVSDCTACYAGKVCVNGTVFGVACPRGKYCLRGQKPIDCPVHRYRDIPGGVDLDSCFPCPAGHWCNLTGMVNYSNSKCPIGHFCPRQLGPTLCGAGRRRVTPGAGSREECEFCPGGYYCPNDTINVQGIPCKPTTYCPVGSSLELLCPGGSYCPGNTSQPIPCPGGYYCPSGSEEPTLCKYPNYCPPNSTQELPCKLGYQALNTSNLRAYHDDHCQECVAGTYGNHPRRLFCGQCPAGFFCPNGTKGPFDNLCPEGAYCPAGVGEAQACPPGTYGNRSRATKESDCFPCPANTFNNLENQRACLPCGSSSVSAEGQTLCTCLGQSRSFQASDGACVCLLGYVFDDPSSREREDGDSDLDCRPMDADRCPSGEVRRSSDWACVNLDNENAVCSQRCKEEGQTRGGFNSEYGTCICTHSTECNETCENDRTKCSVSRNSDGRITLSCRDNVGESLSLNFSSASGLNNHDEKPHNSEFVFFGNNPGAYLPQSNANIAGEVLNQGQSRRRRRRRAVGDNSTTAPPGLTISNPILCLDNENAVVFKVEINPVNRSLSHYPRYRKNHLLNTNDRFDYGNFRQLHSLVQESSNNLTHFVHVFTQSGTFVFYDNADPNVEVIITVKDKATTCSGVLVAPITEGNLRSAGVKNSEPLNLKPDWGVIWGMTVFMLVCIIMLVIAVIIWRPKSIERYSVRALRPKYTALGAPVPVVPIPGIDDNVYNLGPRGSPEGASFDSPSVRFELENFNVRTLYDKLEDQTLHVSSQLARHQSDLRAFYDRISQQAEKLKGMLDNMDVSALIKATKEAGRATPSESSIENHQESGVGKSTERYGMTAGGQVREQELMASLQMLLEKVEKGQLTLGPGVISGASVSIPSSSKMVIADGTSAASSTVIQQPFSQTLVEVHAGEAPSMQWQVQGTNDVSEFLRKMNAERMHLEQQLGREEETAVHKLLKEQEETRAEKIKALAGKLADKLSAGDLSEDEMKAIMEDHHRQLSNLEGVLEAEKDRQAAALREKLRRRREEKEAELLRKQKEEAAKSNIRLDDVPPLIKADTLLKTQEGIQDVLVKEESTGYARAEEQLTSEEAESYRRQMGDKFCAMVDDLVTSGSLYADQAEQIKREQMELEEKMSRELAHQRAQQAALIKDKLAQRKKERMRKLKEQQELQKAKAISEGEDVEALVKQQEGEVAALEATLEAEETRHMAEISKKLDEEHKENVHQTYRALFEKVTKDNLDAVLQQQIMDQFRKDNEALQEHLEQRKQKSLEDTKAKLAARRARRQEEARRQSEKSAGQRILEEQSQAIAANRPVDADHVLVPEVIIPRETEEEVALLNEQERTLADMRSRHEEDTHKMNEKLERELAAEEDQALELLEAEKGRRLRELKERHAAELAARSKEMSPEEVQQLLATHQQEVDEIMEKIDIEKQRQQANLHKKLMERKKRKQEAQKRKQEREMAKELLEQQKELTEVRSEHIKQAEKQAMIEGIRENGSEAAEFVIKKVLAKRQSQELKDLESMFQGERKVAVDEALAKMEERHAQENDELRALNEKELKELEKQKLSPEELQQKRAQLLNQQQLRQSSLDKKHADERKQIQNGVVSDWEIRFARAKLELKEKHYQEYADALNELTPEQAEEHRQSVEKALAAARELEVVKKRLDEQRLENEEKLRQENEAFEADQERKLHEQLQLFDKQLEEEAEQEQRKNEKTILALNARKEALLKEKKAKVKQEIDKMSKQGASKEEQEAILKEHSKDLAKLMNKMDADRMRMQSSLEERLKKRREAKRKAKVDELTNQNEEEKKEFEEKIQSERDRAQAEEVMALKESIHVDKLVSAKMESEAAPPPTPQAGTMPDSYRLAAPLSEGELASLLLSSPLYQKIEGIKSLLSGGAGKGGASYSAPAPGEGYIDIKDDTLWGDDDELVPVDLNTLPSRAFITYKFGSFVVDLLAVHCHHLPVTLLLADKLPSNTHLQRNAYRNSFFYDANNRILYVRAERMDNVGEFVLVLVHCLSHIACGDLRDDAHPGFLKEFHHALAVVCDDLFFARYRRTSALARTLSSLPVDENLESASRMLLESVFGDAHTEADKSNVVEGLLDAKLLRGANKDGVHFTNEGIVERLGKYSNFVVESKLRSFLGDVEDKATQARLQGTEEFIDNRLHELQGARAKDRPMSRYVQSRGNLMSRQMSRAMATSRTATGLPISGKSVRPSEDEDLYKTFLQVQVDDMADTVDALNQEFAQLSRQSIDTSTNLRGLEQELLSQTDLLRESAEGSTECAQHKNAVRETTTKITTAKASLESIELQRSNCLERLNLFKKKLEEKQAQLDQHVRKPQSERMQQAERKLQSAMGKSSAKHKARK</sequence>
<dbReference type="Gene3D" id="2.10.50.10">
    <property type="entry name" value="Tumor Necrosis Factor Receptor, subunit A, domain 2"/>
    <property type="match status" value="14"/>
</dbReference>
<feature type="compositionally biased region" description="Basic and acidic residues" evidence="3">
    <location>
        <begin position="6003"/>
        <end position="6016"/>
    </location>
</feature>
<feature type="compositionally biased region" description="Basic and acidic residues" evidence="3">
    <location>
        <begin position="6190"/>
        <end position="6204"/>
    </location>
</feature>
<reference evidence="6" key="2">
    <citation type="journal article" date="2023" name="Science">
        <title>Genomic signatures of disease resistance in endangered staghorn corals.</title>
        <authorList>
            <person name="Vollmer S.V."/>
            <person name="Selwyn J.D."/>
            <person name="Despard B.A."/>
            <person name="Roesel C.L."/>
        </authorList>
    </citation>
    <scope>NUCLEOTIDE SEQUENCE</scope>
    <source>
        <strain evidence="6">K2</strain>
    </source>
</reference>
<feature type="region of interest" description="Disordered" evidence="3">
    <location>
        <begin position="6406"/>
        <end position="6425"/>
    </location>
</feature>
<dbReference type="EMBL" id="JARQWQ010000016">
    <property type="protein sequence ID" value="KAK2566603.1"/>
    <property type="molecule type" value="Genomic_DNA"/>
</dbReference>
<dbReference type="PANTHER" id="PTHR46104">
    <property type="entry name" value="GENE 9195-RELATED-RELATED"/>
    <property type="match status" value="1"/>
</dbReference>
<organism evidence="6 7">
    <name type="scientific">Acropora cervicornis</name>
    <name type="common">Staghorn coral</name>
    <dbReference type="NCBI Taxonomy" id="6130"/>
    <lineage>
        <taxon>Eukaryota</taxon>
        <taxon>Metazoa</taxon>
        <taxon>Cnidaria</taxon>
        <taxon>Anthozoa</taxon>
        <taxon>Hexacorallia</taxon>
        <taxon>Scleractinia</taxon>
        <taxon>Astrocoeniina</taxon>
        <taxon>Acroporidae</taxon>
        <taxon>Acropora</taxon>
    </lineage>
</organism>
<dbReference type="PANTHER" id="PTHR46104:SF1">
    <property type="entry name" value="GENE 9195-RELATED"/>
    <property type="match status" value="1"/>
</dbReference>
<accession>A0AAD9QSK2</accession>
<keyword evidence="7" id="KW-1185">Reference proteome</keyword>
<evidence type="ECO:0000256" key="1">
    <source>
        <dbReference type="PROSITE-ProRule" id="PRU00723"/>
    </source>
</evidence>
<keyword evidence="4" id="KW-0812">Transmembrane</keyword>
<feature type="region of interest" description="Disordered" evidence="3">
    <location>
        <begin position="5551"/>
        <end position="5575"/>
    </location>
</feature>
<keyword evidence="1" id="KW-0862">Zinc</keyword>
<feature type="transmembrane region" description="Helical" evidence="4">
    <location>
        <begin position="5405"/>
        <end position="5429"/>
    </location>
</feature>
<dbReference type="GO" id="GO:0008270">
    <property type="term" value="F:zinc ion binding"/>
    <property type="evidence" value="ECO:0007669"/>
    <property type="project" value="UniProtKB-KW"/>
</dbReference>
<gene>
    <name evidence="6" type="ORF">P5673_009240</name>
</gene>
<feature type="zinc finger region" description="C3H1-type" evidence="1">
    <location>
        <begin position="2820"/>
        <end position="2850"/>
    </location>
</feature>
<feature type="region of interest" description="Disordered" evidence="3">
    <location>
        <begin position="6521"/>
        <end position="6553"/>
    </location>
</feature>
<keyword evidence="4" id="KW-1133">Transmembrane helix</keyword>
<feature type="transmembrane region" description="Helical" evidence="4">
    <location>
        <begin position="20"/>
        <end position="43"/>
    </location>
</feature>
<feature type="region of interest" description="Disordered" evidence="3">
    <location>
        <begin position="6003"/>
        <end position="6041"/>
    </location>
</feature>
<feature type="coiled-coil region" evidence="2">
    <location>
        <begin position="6268"/>
        <end position="6306"/>
    </location>
</feature>
<dbReference type="Proteomes" id="UP001249851">
    <property type="component" value="Unassembled WGS sequence"/>
</dbReference>
<feature type="coiled-coil region" evidence="2">
    <location>
        <begin position="5734"/>
        <end position="5785"/>
    </location>
</feature>
<feature type="region of interest" description="Disordered" evidence="3">
    <location>
        <begin position="5250"/>
        <end position="5271"/>
    </location>
</feature>
<keyword evidence="1" id="KW-0479">Metal-binding</keyword>
<feature type="coiled-coil region" evidence="2">
    <location>
        <begin position="6078"/>
        <end position="6120"/>
    </location>
</feature>
<evidence type="ECO:0000256" key="4">
    <source>
        <dbReference type="SAM" id="Phobius"/>
    </source>
</evidence>